<evidence type="ECO:0000313" key="3">
    <source>
        <dbReference type="EMBL" id="ELY60677.1"/>
    </source>
</evidence>
<dbReference type="RefSeq" id="WP_007258178.1">
    <property type="nucleotide sequence ID" value="NZ_AOHZ01000018.1"/>
</dbReference>
<feature type="domain" description="DUF8119" evidence="2">
    <location>
        <begin position="17"/>
        <end position="77"/>
    </location>
</feature>
<dbReference type="eggNOG" id="arCOG06361">
    <property type="taxonomic scope" value="Archaea"/>
</dbReference>
<dbReference type="Pfam" id="PF26436">
    <property type="entry name" value="DUF8119"/>
    <property type="match status" value="1"/>
</dbReference>
<evidence type="ECO:0000256" key="1">
    <source>
        <dbReference type="SAM" id="Phobius"/>
    </source>
</evidence>
<evidence type="ECO:0000259" key="2">
    <source>
        <dbReference type="Pfam" id="PF26436"/>
    </source>
</evidence>
<protein>
    <recommendedName>
        <fullName evidence="2">DUF8119 domain-containing protein</fullName>
    </recommendedName>
</protein>
<dbReference type="InterPro" id="IPR058432">
    <property type="entry name" value="DUF8119"/>
</dbReference>
<sequence length="78" mass="8734">MATDTATDSPADTARDNRSVRSAIYTVLRLAVDLFVATCWVLLLTLLFLENAWPRWLFYVLLIGGIGLYVAVTAAWRD</sequence>
<comment type="caution">
    <text evidence="3">The sequence shown here is derived from an EMBL/GenBank/DDBJ whole genome shotgun (WGS) entry which is preliminary data.</text>
</comment>
<evidence type="ECO:0000313" key="4">
    <source>
        <dbReference type="Proteomes" id="UP000011602"/>
    </source>
</evidence>
<accession>L9XGE6</accession>
<organism evidence="3 4">
    <name type="scientific">Natronolimnohabitans innermongolicus JCM 12255</name>
    <dbReference type="NCBI Taxonomy" id="1227499"/>
    <lineage>
        <taxon>Archaea</taxon>
        <taxon>Methanobacteriati</taxon>
        <taxon>Methanobacteriota</taxon>
        <taxon>Stenosarchaea group</taxon>
        <taxon>Halobacteria</taxon>
        <taxon>Halobacteriales</taxon>
        <taxon>Natrialbaceae</taxon>
        <taxon>Natronolimnohabitans</taxon>
    </lineage>
</organism>
<keyword evidence="1" id="KW-1133">Transmembrane helix</keyword>
<dbReference type="EMBL" id="AOHZ01000018">
    <property type="protein sequence ID" value="ELY60677.1"/>
    <property type="molecule type" value="Genomic_DNA"/>
</dbReference>
<keyword evidence="1" id="KW-0472">Membrane</keyword>
<name>L9XGE6_9EURY</name>
<proteinExistence type="predicted"/>
<keyword evidence="1" id="KW-0812">Transmembrane</keyword>
<gene>
    <name evidence="3" type="ORF">C493_04351</name>
</gene>
<feature type="transmembrane region" description="Helical" evidence="1">
    <location>
        <begin position="27"/>
        <end position="49"/>
    </location>
</feature>
<feature type="transmembrane region" description="Helical" evidence="1">
    <location>
        <begin position="56"/>
        <end position="76"/>
    </location>
</feature>
<dbReference type="AlphaFoldDB" id="L9XGE6"/>
<reference evidence="3 4" key="1">
    <citation type="journal article" date="2014" name="PLoS Genet.">
        <title>Phylogenetically driven sequencing of extremely halophilic archaea reveals strategies for static and dynamic osmo-response.</title>
        <authorList>
            <person name="Becker E.A."/>
            <person name="Seitzer P.M."/>
            <person name="Tritt A."/>
            <person name="Larsen D."/>
            <person name="Krusor M."/>
            <person name="Yao A.I."/>
            <person name="Wu D."/>
            <person name="Madern D."/>
            <person name="Eisen J.A."/>
            <person name="Darling A.E."/>
            <person name="Facciotti M.T."/>
        </authorList>
    </citation>
    <scope>NUCLEOTIDE SEQUENCE [LARGE SCALE GENOMIC DNA]</scope>
    <source>
        <strain evidence="3 4">JCM 12255</strain>
    </source>
</reference>
<dbReference type="Proteomes" id="UP000011602">
    <property type="component" value="Unassembled WGS sequence"/>
</dbReference>
<keyword evidence="4" id="KW-1185">Reference proteome</keyword>